<organism evidence="4 5">
    <name type="scientific">Rhodotorula mucilaginosa</name>
    <name type="common">Yeast</name>
    <name type="synonym">Rhodotorula rubra</name>
    <dbReference type="NCBI Taxonomy" id="5537"/>
    <lineage>
        <taxon>Eukaryota</taxon>
        <taxon>Fungi</taxon>
        <taxon>Dikarya</taxon>
        <taxon>Basidiomycota</taxon>
        <taxon>Pucciniomycotina</taxon>
        <taxon>Microbotryomycetes</taxon>
        <taxon>Sporidiobolales</taxon>
        <taxon>Sporidiobolaceae</taxon>
        <taxon>Rhodotorula</taxon>
    </lineage>
</organism>
<dbReference type="InterPro" id="IPR056808">
    <property type="entry name" value="HTH_AAA"/>
</dbReference>
<dbReference type="Pfam" id="PF13191">
    <property type="entry name" value="AAA_16"/>
    <property type="match status" value="1"/>
</dbReference>
<proteinExistence type="predicted"/>
<dbReference type="AlphaFoldDB" id="A0A9P6W585"/>
<sequence>MAFRAVLGSQQLLRRRPTLLLPTRVPPTARRPIASNAVAPAFGYQNQLDLSADVREEEAESQSGKGGGGPSSGGQGGGGGGGGPKPPRGPAWDSAIATAGGIILLTGAGLCYHYWYKWEVQRKMARAFAKGYDPVLELAQATAKESDGTPRKGIIRRKEQDYVDKVINGEISGEYLLLMGPKGAGKTSMLLHAMLENQADGCAMLEAHEDPEVVRLRLGKALDFEYNEDSFAGLFQRKDPREAGPILDIERALAKLEKVAIREGRKRNRPLVLIVQNAHFIHDDEDGHALLHMLQQRAEAWSQSGVCTMVFLTDNYWVFDRLRRNATRMHVLSVRDLTPHETFDYLSGTHARHFPDEPPISKAQSLRIWDLIGGRLSYLSKAVKRRDVEGAARDLVAEETEWLHSHLGLIPDHDDDVMDEQKVSSCSFLLFQHLAKIAEDAAPLLAQAAQSIEEPQTDAETDEAIELDLLNVLPRELDPKVTYREAREIMTRPDYLVDLDALHVISIDRNHNVRPDSRLMLNVFRAIAGEEDFQEKLDNVRDRVDAIESLHQLTVKTGDGDLGGFLRLRIGHLLPQHEKVEEEEDSKEPGREAENADANAADPEDGARLV</sequence>
<feature type="compositionally biased region" description="Gly residues" evidence="1">
    <location>
        <begin position="64"/>
        <end position="83"/>
    </location>
</feature>
<feature type="domain" description="AAA protein C-terminal winged helix" evidence="3">
    <location>
        <begin position="405"/>
        <end position="548"/>
    </location>
</feature>
<dbReference type="EMBL" id="PUHQ01000023">
    <property type="protein sequence ID" value="KAG0662923.1"/>
    <property type="molecule type" value="Genomic_DNA"/>
</dbReference>
<protein>
    <recommendedName>
        <fullName evidence="6">Orc1-like AAA ATPase domain-containing protein</fullName>
    </recommendedName>
</protein>
<evidence type="ECO:0000259" key="3">
    <source>
        <dbReference type="Pfam" id="PF24913"/>
    </source>
</evidence>
<comment type="caution">
    <text evidence="4">The sequence shown here is derived from an EMBL/GenBank/DDBJ whole genome shotgun (WGS) entry which is preliminary data.</text>
</comment>
<reference evidence="4 5" key="1">
    <citation type="submission" date="2020-11" db="EMBL/GenBank/DDBJ databases">
        <title>Kefir isolates.</title>
        <authorList>
            <person name="Marcisauskas S."/>
            <person name="Kim Y."/>
            <person name="Blasche S."/>
        </authorList>
    </citation>
    <scope>NUCLEOTIDE SEQUENCE [LARGE SCALE GENOMIC DNA]</scope>
    <source>
        <strain evidence="4 5">KR</strain>
    </source>
</reference>
<dbReference type="SUPFAM" id="SSF52540">
    <property type="entry name" value="P-loop containing nucleoside triphosphate hydrolases"/>
    <property type="match status" value="1"/>
</dbReference>
<dbReference type="InterPro" id="IPR041664">
    <property type="entry name" value="AAA_16"/>
</dbReference>
<evidence type="ECO:0000256" key="1">
    <source>
        <dbReference type="SAM" id="MobiDB-lite"/>
    </source>
</evidence>
<dbReference type="Gene3D" id="3.40.50.300">
    <property type="entry name" value="P-loop containing nucleotide triphosphate hydrolases"/>
    <property type="match status" value="1"/>
</dbReference>
<feature type="region of interest" description="Disordered" evidence="1">
    <location>
        <begin position="52"/>
        <end position="92"/>
    </location>
</feature>
<evidence type="ECO:0000313" key="5">
    <source>
        <dbReference type="Proteomes" id="UP000777482"/>
    </source>
</evidence>
<evidence type="ECO:0008006" key="6">
    <source>
        <dbReference type="Google" id="ProtNLM"/>
    </source>
</evidence>
<dbReference type="Proteomes" id="UP000777482">
    <property type="component" value="Unassembled WGS sequence"/>
</dbReference>
<dbReference type="Pfam" id="PF24913">
    <property type="entry name" value="WHD_AAA_fung"/>
    <property type="match status" value="1"/>
</dbReference>
<name>A0A9P6W585_RHOMI</name>
<feature type="domain" description="Orc1-like AAA ATPase" evidence="2">
    <location>
        <begin position="164"/>
        <end position="300"/>
    </location>
</feature>
<dbReference type="InterPro" id="IPR027417">
    <property type="entry name" value="P-loop_NTPase"/>
</dbReference>
<dbReference type="PANTHER" id="PTHR36168">
    <property type="entry name" value="CHROMOSOME 1, WHOLE GENOME SHOTGUN SEQUENCE"/>
    <property type="match status" value="1"/>
</dbReference>
<keyword evidence="5" id="KW-1185">Reference proteome</keyword>
<evidence type="ECO:0000313" key="4">
    <source>
        <dbReference type="EMBL" id="KAG0662923.1"/>
    </source>
</evidence>
<gene>
    <name evidence="4" type="ORF">C6P46_003011</name>
</gene>
<dbReference type="OrthoDB" id="511599at2759"/>
<evidence type="ECO:0000259" key="2">
    <source>
        <dbReference type="Pfam" id="PF13191"/>
    </source>
</evidence>
<dbReference type="PANTHER" id="PTHR36168:SF1">
    <property type="entry name" value="ORC1-LIKE AAA ATPASE DOMAIN-CONTAINING PROTEIN"/>
    <property type="match status" value="1"/>
</dbReference>
<accession>A0A9P6W585</accession>
<feature type="region of interest" description="Disordered" evidence="1">
    <location>
        <begin position="576"/>
        <end position="610"/>
    </location>
</feature>